<dbReference type="EMBL" id="CP048877">
    <property type="protein sequence ID" value="QIJ71457.1"/>
    <property type="molecule type" value="Genomic_DNA"/>
</dbReference>
<dbReference type="RefSeq" id="WP_166031677.1">
    <property type="nucleotide sequence ID" value="NZ_CP048877.1"/>
</dbReference>
<sequence>MVPDKKLMEQLKKKVQEELAAREIQVTEFWLEELNKIYAKRNLTLDALREEIRRLMEKMKTRVRTIKAGRL</sequence>
<dbReference type="AlphaFoldDB" id="A0A6G7PV42"/>
<dbReference type="KEGG" id="tav:G4V39_03830"/>
<reference evidence="1 2" key="1">
    <citation type="submission" date="2020-02" db="EMBL/GenBank/DDBJ databases">
        <title>Genome analysis of Thermosulfuriphilus ammonigenes ST65T, an anaerobic thermophilic chemolithoautotrophic bacterium isolated from a deep-sea hydrothermal vent.</title>
        <authorList>
            <person name="Slobodkina G."/>
            <person name="Allioux M."/>
            <person name="Merkel A."/>
            <person name="Alain K."/>
            <person name="Jebbar M."/>
            <person name="Slobodkin A."/>
        </authorList>
    </citation>
    <scope>NUCLEOTIDE SEQUENCE [LARGE SCALE GENOMIC DNA]</scope>
    <source>
        <strain evidence="1 2">ST65</strain>
    </source>
</reference>
<name>A0A6G7PV42_9BACT</name>
<protein>
    <submittedName>
        <fullName evidence="1">SlyX family protein</fullName>
    </submittedName>
</protein>
<evidence type="ECO:0000313" key="2">
    <source>
        <dbReference type="Proteomes" id="UP000502179"/>
    </source>
</evidence>
<organism evidence="1 2">
    <name type="scientific">Thermosulfuriphilus ammonigenes</name>
    <dbReference type="NCBI Taxonomy" id="1936021"/>
    <lineage>
        <taxon>Bacteria</taxon>
        <taxon>Pseudomonadati</taxon>
        <taxon>Thermodesulfobacteriota</taxon>
        <taxon>Thermodesulfobacteria</taxon>
        <taxon>Thermodesulfobacteriales</taxon>
        <taxon>Thermodesulfobacteriaceae</taxon>
        <taxon>Thermosulfuriphilus</taxon>
    </lineage>
</organism>
<proteinExistence type="predicted"/>
<gene>
    <name evidence="1" type="ORF">G4V39_03830</name>
</gene>
<evidence type="ECO:0000313" key="1">
    <source>
        <dbReference type="EMBL" id="QIJ71457.1"/>
    </source>
</evidence>
<dbReference type="Proteomes" id="UP000502179">
    <property type="component" value="Chromosome"/>
</dbReference>
<accession>A0A6G7PV42</accession>
<keyword evidence="2" id="KW-1185">Reference proteome</keyword>